<dbReference type="Proteomes" id="UP000295063">
    <property type="component" value="Unassembled WGS sequence"/>
</dbReference>
<organism evidence="2 3">
    <name type="scientific">Anaerospora hongkongensis</name>
    <dbReference type="NCBI Taxonomy" id="244830"/>
    <lineage>
        <taxon>Bacteria</taxon>
        <taxon>Bacillati</taxon>
        <taxon>Bacillota</taxon>
        <taxon>Negativicutes</taxon>
        <taxon>Selenomonadales</taxon>
        <taxon>Sporomusaceae</taxon>
        <taxon>Anaerospora</taxon>
    </lineage>
</organism>
<evidence type="ECO:0000256" key="1">
    <source>
        <dbReference type="SAM" id="SignalP"/>
    </source>
</evidence>
<reference evidence="2 3" key="1">
    <citation type="submission" date="2019-03" db="EMBL/GenBank/DDBJ databases">
        <title>Genomic Encyclopedia of Type Strains, Phase IV (KMG-IV): sequencing the most valuable type-strain genomes for metagenomic binning, comparative biology and taxonomic classification.</title>
        <authorList>
            <person name="Goeker M."/>
        </authorList>
    </citation>
    <scope>NUCLEOTIDE SEQUENCE [LARGE SCALE GENOMIC DNA]</scope>
    <source>
        <strain evidence="2 3">DSM 15969</strain>
    </source>
</reference>
<evidence type="ECO:0000313" key="2">
    <source>
        <dbReference type="EMBL" id="TCL37730.1"/>
    </source>
</evidence>
<evidence type="ECO:0000313" key="3">
    <source>
        <dbReference type="Proteomes" id="UP000295063"/>
    </source>
</evidence>
<feature type="signal peptide" evidence="1">
    <location>
        <begin position="1"/>
        <end position="19"/>
    </location>
</feature>
<proteinExistence type="predicted"/>
<dbReference type="RefSeq" id="WP_132078738.1">
    <property type="nucleotide sequence ID" value="NZ_SLUI01000005.1"/>
</dbReference>
<comment type="caution">
    <text evidence="2">The sequence shown here is derived from an EMBL/GenBank/DDBJ whole genome shotgun (WGS) entry which is preliminary data.</text>
</comment>
<sequence>MTYLLLIIFFFSLQNFAHAQQLVMEGEATAKYESRKYKTAGIPDPEFMERTLRLTVRSPLSAQTSLFLRLGHQSYSGKPIDPDRTAIDQYGFTWKGATQTITIGSQETYLGAYGAMFDNSSNLGEGMFRGIDIRGTSGSDRYHLVSGRLDSRLFADSQARSFYGAEWAHYVGDTRLLASFLHMPNLPKEADNFIGFSINSPAGKGEWLAEFVHSSASTANQALLVGVNYQPTNYQALKLVAGRLADNSVPEGNSTLGGYDNGICGFQLTAIQALNPANRIALKYTRAETITSNIPIRKTELEYTHLF</sequence>
<dbReference type="AlphaFoldDB" id="A0A4R1PZK3"/>
<name>A0A4R1PZK3_9FIRM</name>
<dbReference type="EMBL" id="SLUI01000005">
    <property type="protein sequence ID" value="TCL37730.1"/>
    <property type="molecule type" value="Genomic_DNA"/>
</dbReference>
<evidence type="ECO:0008006" key="4">
    <source>
        <dbReference type="Google" id="ProtNLM"/>
    </source>
</evidence>
<protein>
    <recommendedName>
        <fullName evidence="4">Porin</fullName>
    </recommendedName>
</protein>
<dbReference type="OrthoDB" id="1677570at2"/>
<accession>A0A4R1PZK3</accession>
<keyword evidence="1" id="KW-0732">Signal</keyword>
<keyword evidence="3" id="KW-1185">Reference proteome</keyword>
<gene>
    <name evidence="2" type="ORF">EV210_105164</name>
</gene>
<feature type="chain" id="PRO_5020821462" description="Porin" evidence="1">
    <location>
        <begin position="20"/>
        <end position="307"/>
    </location>
</feature>